<dbReference type="Proteomes" id="UP001549921">
    <property type="component" value="Unassembled WGS sequence"/>
</dbReference>
<feature type="region of interest" description="Disordered" evidence="7">
    <location>
        <begin position="158"/>
        <end position="212"/>
    </location>
</feature>
<evidence type="ECO:0000256" key="2">
    <source>
        <dbReference type="ARBA" id="ARBA00016807"/>
    </source>
</evidence>
<evidence type="ECO:0000256" key="7">
    <source>
        <dbReference type="SAM" id="MobiDB-lite"/>
    </source>
</evidence>
<reference evidence="9 10" key="1">
    <citation type="submission" date="2024-06" db="EMBL/GenBank/DDBJ databases">
        <title>A chromosome-level genome assembly of beet webworm, Loxostege sticticalis.</title>
        <authorList>
            <person name="Zhang Y."/>
        </authorList>
    </citation>
    <scope>NUCLEOTIDE SEQUENCE [LARGE SCALE GENOMIC DNA]</scope>
    <source>
        <strain evidence="9">AQ028</strain>
        <tissue evidence="9">Male pupae</tissue>
    </source>
</reference>
<dbReference type="InterPro" id="IPR028002">
    <property type="entry name" value="Myb_DNA-bind_5"/>
</dbReference>
<name>A0ABD0T1B8_LOXSC</name>
<evidence type="ECO:0000256" key="1">
    <source>
        <dbReference type="ARBA" id="ARBA00011764"/>
    </source>
</evidence>
<comment type="caution">
    <text evidence="9">The sequence shown here is derived from an EMBL/GenBank/DDBJ whole genome shotgun (WGS) entry which is preliminary data.</text>
</comment>
<dbReference type="PANTHER" id="PTHR23098">
    <property type="entry name" value="AGAP001331-PA-RELATED"/>
    <property type="match status" value="1"/>
</dbReference>
<comment type="function">
    <text evidence="5">Involved in transvection phenomena (= synapsis-dependent gene expression), where the synaptic pairing of chromosomes carrying genes with which zeste interacts influences the expression of these genes. Zeste binds to DNA and stimulates transcription from a nearby promoter.</text>
</comment>
<evidence type="ECO:0000313" key="9">
    <source>
        <dbReference type="EMBL" id="KAL0831778.1"/>
    </source>
</evidence>
<evidence type="ECO:0000259" key="8">
    <source>
        <dbReference type="Pfam" id="PF13873"/>
    </source>
</evidence>
<comment type="subunit">
    <text evidence="1">Self-associates forming complexes of several hundred monomers.</text>
</comment>
<evidence type="ECO:0000256" key="4">
    <source>
        <dbReference type="ARBA" id="ARBA00023163"/>
    </source>
</evidence>
<dbReference type="PANTHER" id="PTHR23098:SF16">
    <property type="entry name" value="REGULATORY PROTEIN ZESTE"/>
    <property type="match status" value="1"/>
</dbReference>
<keyword evidence="6" id="KW-0175">Coiled coil</keyword>
<proteinExistence type="predicted"/>
<feature type="compositionally biased region" description="Polar residues" evidence="7">
    <location>
        <begin position="165"/>
        <end position="204"/>
    </location>
</feature>
<gene>
    <name evidence="9" type="ORF">ABMA28_001317</name>
</gene>
<evidence type="ECO:0000313" key="10">
    <source>
        <dbReference type="Proteomes" id="UP001549921"/>
    </source>
</evidence>
<keyword evidence="4" id="KW-0804">Transcription</keyword>
<evidence type="ECO:0000256" key="3">
    <source>
        <dbReference type="ARBA" id="ARBA00023015"/>
    </source>
</evidence>
<keyword evidence="3" id="KW-0805">Transcription regulation</keyword>
<sequence>MESTRRVTTLRQLEILVEFLREHPDLALGRLRTKEARATSSRLWGEITESLNTEGPARSSKEWTKVWNDLKCKVRGKLVAINASQHGAGGGPNTGVTLSTLEESMAQILGRDVGPAQNVAQDHFVNNEEKTDAGEKVAEIHECEGFIFSIIEKDTSGDGLDVLENSEQGTSPETLSDNTLPTETVSENSEQGTLIGTHSDTTLPTERPKLGRTKNSILQHLTSTDDFCELVQLKKKKAEVEIEIMKEKLDIARREKYKLDLELVKMERDLGIAQPSSFTAPYSPIWRR</sequence>
<evidence type="ECO:0000256" key="5">
    <source>
        <dbReference type="ARBA" id="ARBA00025466"/>
    </source>
</evidence>
<feature type="domain" description="Myb/SANT-like DNA-binding" evidence="8">
    <location>
        <begin position="9"/>
        <end position="78"/>
    </location>
</feature>
<dbReference type="EMBL" id="JBEDNZ010000011">
    <property type="protein sequence ID" value="KAL0831778.1"/>
    <property type="molecule type" value="Genomic_DNA"/>
</dbReference>
<evidence type="ECO:0000256" key="6">
    <source>
        <dbReference type="SAM" id="Coils"/>
    </source>
</evidence>
<dbReference type="Pfam" id="PF13873">
    <property type="entry name" value="Myb_DNA-bind_5"/>
    <property type="match status" value="1"/>
</dbReference>
<protein>
    <recommendedName>
        <fullName evidence="2">Regulatory protein zeste</fullName>
    </recommendedName>
</protein>
<dbReference type="EMBL" id="JBEDNZ010000011">
    <property type="protein sequence ID" value="KAL0831779.1"/>
    <property type="molecule type" value="Genomic_DNA"/>
</dbReference>
<dbReference type="AlphaFoldDB" id="A0ABD0T1B8"/>
<organism evidence="9 10">
    <name type="scientific">Loxostege sticticalis</name>
    <name type="common">Beet webworm moth</name>
    <dbReference type="NCBI Taxonomy" id="481309"/>
    <lineage>
        <taxon>Eukaryota</taxon>
        <taxon>Metazoa</taxon>
        <taxon>Ecdysozoa</taxon>
        <taxon>Arthropoda</taxon>
        <taxon>Hexapoda</taxon>
        <taxon>Insecta</taxon>
        <taxon>Pterygota</taxon>
        <taxon>Neoptera</taxon>
        <taxon>Endopterygota</taxon>
        <taxon>Lepidoptera</taxon>
        <taxon>Glossata</taxon>
        <taxon>Ditrysia</taxon>
        <taxon>Pyraloidea</taxon>
        <taxon>Crambidae</taxon>
        <taxon>Pyraustinae</taxon>
        <taxon>Loxostege</taxon>
    </lineage>
</organism>
<feature type="coiled-coil region" evidence="6">
    <location>
        <begin position="228"/>
        <end position="255"/>
    </location>
</feature>
<accession>A0ABD0T1B8</accession>